<dbReference type="GO" id="GO:0005975">
    <property type="term" value="P:carbohydrate metabolic process"/>
    <property type="evidence" value="ECO:0007669"/>
    <property type="project" value="InterPro"/>
</dbReference>
<evidence type="ECO:0000259" key="4">
    <source>
        <dbReference type="SMART" id="SM01217"/>
    </source>
</evidence>
<dbReference type="InterPro" id="IPR050288">
    <property type="entry name" value="Cellulose_deg_GH3"/>
</dbReference>
<evidence type="ECO:0000313" key="6">
    <source>
        <dbReference type="Proteomes" id="UP000198850"/>
    </source>
</evidence>
<dbReference type="RefSeq" id="WP_090556599.1">
    <property type="nucleotide sequence ID" value="NZ_FNRA01000005.1"/>
</dbReference>
<dbReference type="SUPFAM" id="SSF52279">
    <property type="entry name" value="Beta-D-glucan exohydrolase, C-terminal domain"/>
    <property type="match status" value="1"/>
</dbReference>
<keyword evidence="2" id="KW-0378">Hydrolase</keyword>
<feature type="signal peptide" evidence="3">
    <location>
        <begin position="1"/>
        <end position="21"/>
    </location>
</feature>
<dbReference type="InterPro" id="IPR017853">
    <property type="entry name" value="GH"/>
</dbReference>
<evidence type="ECO:0000256" key="3">
    <source>
        <dbReference type="SAM" id="SignalP"/>
    </source>
</evidence>
<feature type="chain" id="PRO_5011685110" evidence="3">
    <location>
        <begin position="22"/>
        <end position="739"/>
    </location>
</feature>
<dbReference type="InterPro" id="IPR001764">
    <property type="entry name" value="Glyco_hydro_3_N"/>
</dbReference>
<organism evidence="5 6">
    <name type="scientific">Pedobacter hartonius</name>
    <dbReference type="NCBI Taxonomy" id="425514"/>
    <lineage>
        <taxon>Bacteria</taxon>
        <taxon>Pseudomonadati</taxon>
        <taxon>Bacteroidota</taxon>
        <taxon>Sphingobacteriia</taxon>
        <taxon>Sphingobacteriales</taxon>
        <taxon>Sphingobacteriaceae</taxon>
        <taxon>Pedobacter</taxon>
    </lineage>
</organism>
<feature type="domain" description="Fibronectin type III-like" evidence="4">
    <location>
        <begin position="659"/>
        <end position="727"/>
    </location>
</feature>
<dbReference type="Pfam" id="PF14310">
    <property type="entry name" value="Fn3-like"/>
    <property type="match status" value="1"/>
</dbReference>
<keyword evidence="3" id="KW-0732">Signal</keyword>
<dbReference type="OrthoDB" id="9758670at2"/>
<protein>
    <submittedName>
        <fullName evidence="5">Beta-glucosidase</fullName>
    </submittedName>
</protein>
<comment type="similarity">
    <text evidence="1">Belongs to the glycosyl hydrolase 3 family.</text>
</comment>
<evidence type="ECO:0000256" key="1">
    <source>
        <dbReference type="ARBA" id="ARBA00005336"/>
    </source>
</evidence>
<dbReference type="Pfam" id="PF00933">
    <property type="entry name" value="Glyco_hydro_3"/>
    <property type="match status" value="1"/>
</dbReference>
<name>A0A1H4DU99_9SPHI</name>
<dbReference type="STRING" id="425514.SAMN05443550_10589"/>
<dbReference type="Gene3D" id="3.40.50.1700">
    <property type="entry name" value="Glycoside hydrolase family 3 C-terminal domain"/>
    <property type="match status" value="1"/>
</dbReference>
<proteinExistence type="inferred from homology"/>
<dbReference type="InterPro" id="IPR013783">
    <property type="entry name" value="Ig-like_fold"/>
</dbReference>
<dbReference type="FunFam" id="2.60.40.10:FF:000495">
    <property type="entry name" value="Periplasmic beta-glucosidase"/>
    <property type="match status" value="1"/>
</dbReference>
<sequence length="739" mass="81596">MRSISFILSLIFCLSFVQAQAQQLADYIPLTPKEHAKIEQLLSEMTLDEKTHQLASFYPNANKRLNIPHMQAGECLHGVVAAGATSFPQAIALASAWDMNLVERVSTVIAAEARALGIQHVYTPMLGVVRDARWGRFEEAYSEDPFLVSRTGVAFINGLQGKGKERYNTNHVLATAKHFVADGEPVLGANGAAVEISLRSLHEIFLAPFRAAVEEARVGSIMPAHHSLNGVPCHINSDVLNDILRDEYHFSGLVVSDNNDIRWVQDRLKATGSRVETIRKALEAGVHTELAFKQTWGPNRMYGPPLAEAVKNGQIPVKLLDDAVRKVLEFKFALHLENEENPMGREMARLKTETKNADVEADVFFSQIDGSLSYPRKHYKKVLNDPSHDQLALEAARKSLILLKNAGQLLPLRKDQYKTIAVIGPNADTIRLGTYSTQQPKHFISVRQGIENAVAGQAKIVYAKGTSIQHPDDREIAEAVSLAKQSDICILVLGDDDKTVMENVDRDDIALPGAQDQLMKAIAATGKPVVLVLLHGRPPGIQWAKEHIPAILDGWFAGQDTGTAIAEAIFGDLNPSGKLTVTYPRNVCQVPAYYNSLAPGRPREIWGSSFEPSYPFGFGLSYTSFAYTDFHLSKSSMTTADTIYAEVTIKNTGKMKGDEIVQLYVRDEISSLARPLKELKGFQRISLQPGESRQVQIPVSRKSLEFWKDGQWITEPGEFTVMVGPNSTDLTNVKLNLTN</sequence>
<dbReference type="InterPro" id="IPR002772">
    <property type="entry name" value="Glyco_hydro_3_C"/>
</dbReference>
<accession>A0A1H4DU99</accession>
<dbReference type="PANTHER" id="PTHR42715:SF10">
    <property type="entry name" value="BETA-GLUCOSIDASE"/>
    <property type="match status" value="1"/>
</dbReference>
<evidence type="ECO:0000313" key="5">
    <source>
        <dbReference type="EMBL" id="SEA75782.1"/>
    </source>
</evidence>
<dbReference type="Gene3D" id="2.60.40.10">
    <property type="entry name" value="Immunoglobulins"/>
    <property type="match status" value="1"/>
</dbReference>
<dbReference type="GO" id="GO:0008422">
    <property type="term" value="F:beta-glucosidase activity"/>
    <property type="evidence" value="ECO:0007669"/>
    <property type="project" value="UniProtKB-ARBA"/>
</dbReference>
<dbReference type="Proteomes" id="UP000198850">
    <property type="component" value="Unassembled WGS sequence"/>
</dbReference>
<dbReference type="InterPro" id="IPR036962">
    <property type="entry name" value="Glyco_hydro_3_N_sf"/>
</dbReference>
<dbReference type="EMBL" id="FNRA01000005">
    <property type="protein sequence ID" value="SEA75782.1"/>
    <property type="molecule type" value="Genomic_DNA"/>
</dbReference>
<dbReference type="InterPro" id="IPR026891">
    <property type="entry name" value="Fn3-like"/>
</dbReference>
<dbReference type="Gene3D" id="3.20.20.300">
    <property type="entry name" value="Glycoside hydrolase, family 3, N-terminal domain"/>
    <property type="match status" value="1"/>
</dbReference>
<evidence type="ECO:0000256" key="2">
    <source>
        <dbReference type="ARBA" id="ARBA00022801"/>
    </source>
</evidence>
<dbReference type="PANTHER" id="PTHR42715">
    <property type="entry name" value="BETA-GLUCOSIDASE"/>
    <property type="match status" value="1"/>
</dbReference>
<dbReference type="AlphaFoldDB" id="A0A1H4DU99"/>
<dbReference type="SUPFAM" id="SSF51445">
    <property type="entry name" value="(Trans)glycosidases"/>
    <property type="match status" value="1"/>
</dbReference>
<dbReference type="PRINTS" id="PR00133">
    <property type="entry name" value="GLHYDRLASE3"/>
</dbReference>
<keyword evidence="6" id="KW-1185">Reference proteome</keyword>
<reference evidence="5 6" key="1">
    <citation type="submission" date="2016-10" db="EMBL/GenBank/DDBJ databases">
        <authorList>
            <person name="de Groot N.N."/>
        </authorList>
    </citation>
    <scope>NUCLEOTIDE SEQUENCE [LARGE SCALE GENOMIC DNA]</scope>
    <source>
        <strain evidence="5 6">DSM 19033</strain>
    </source>
</reference>
<gene>
    <name evidence="5" type="ORF">SAMN05443550_10589</name>
</gene>
<dbReference type="InterPro" id="IPR036881">
    <property type="entry name" value="Glyco_hydro_3_C_sf"/>
</dbReference>
<dbReference type="SMART" id="SM01217">
    <property type="entry name" value="Fn3_like"/>
    <property type="match status" value="1"/>
</dbReference>
<dbReference type="Pfam" id="PF01915">
    <property type="entry name" value="Glyco_hydro_3_C"/>
    <property type="match status" value="1"/>
</dbReference>